<keyword evidence="4" id="KW-1185">Reference proteome</keyword>
<proteinExistence type="inferred from homology"/>
<accession>A0A7R9BEM9</accession>
<dbReference type="PROSITE" id="PS51352">
    <property type="entry name" value="THIOREDOXIN_2"/>
    <property type="match status" value="1"/>
</dbReference>
<name>A0A7R9BEM9_9CRUS</name>
<evidence type="ECO:0000313" key="4">
    <source>
        <dbReference type="Proteomes" id="UP000678499"/>
    </source>
</evidence>
<dbReference type="EMBL" id="CAJPEX010000177">
    <property type="protein sequence ID" value="CAG0913977.1"/>
    <property type="molecule type" value="Genomic_DNA"/>
</dbReference>
<organism evidence="3">
    <name type="scientific">Notodromas monacha</name>
    <dbReference type="NCBI Taxonomy" id="399045"/>
    <lineage>
        <taxon>Eukaryota</taxon>
        <taxon>Metazoa</taxon>
        <taxon>Ecdysozoa</taxon>
        <taxon>Arthropoda</taxon>
        <taxon>Crustacea</taxon>
        <taxon>Oligostraca</taxon>
        <taxon>Ostracoda</taxon>
        <taxon>Podocopa</taxon>
        <taxon>Podocopida</taxon>
        <taxon>Cypridocopina</taxon>
        <taxon>Cypridoidea</taxon>
        <taxon>Cyprididae</taxon>
        <taxon>Notodromas</taxon>
    </lineage>
</organism>
<dbReference type="AlphaFoldDB" id="A0A7R9BEM9"/>
<gene>
    <name evidence="3" type="ORF">NMOB1V02_LOCUS1694</name>
</gene>
<dbReference type="PANTHER" id="PTHR43601">
    <property type="entry name" value="THIOREDOXIN, MITOCHONDRIAL"/>
    <property type="match status" value="1"/>
</dbReference>
<dbReference type="SUPFAM" id="SSF52833">
    <property type="entry name" value="Thioredoxin-like"/>
    <property type="match status" value="1"/>
</dbReference>
<dbReference type="GO" id="GO:0045454">
    <property type="term" value="P:cell redox homeostasis"/>
    <property type="evidence" value="ECO:0007669"/>
    <property type="project" value="TreeGrafter"/>
</dbReference>
<dbReference type="PANTHER" id="PTHR43601:SF5">
    <property type="entry name" value="EG:132E8.3 PROTEIN"/>
    <property type="match status" value="1"/>
</dbReference>
<protein>
    <recommendedName>
        <fullName evidence="2">Thioredoxin domain-containing protein</fullName>
    </recommendedName>
</protein>
<dbReference type="InterPro" id="IPR013766">
    <property type="entry name" value="Thioredoxin_domain"/>
</dbReference>
<evidence type="ECO:0000259" key="2">
    <source>
        <dbReference type="PROSITE" id="PS51352"/>
    </source>
</evidence>
<dbReference type="EMBL" id="OA882214">
    <property type="protein sequence ID" value="CAD7273825.1"/>
    <property type="molecule type" value="Genomic_DNA"/>
</dbReference>
<dbReference type="PROSITE" id="PS00194">
    <property type="entry name" value="THIOREDOXIN_1"/>
    <property type="match status" value="1"/>
</dbReference>
<evidence type="ECO:0000313" key="3">
    <source>
        <dbReference type="EMBL" id="CAD7273825.1"/>
    </source>
</evidence>
<dbReference type="GO" id="GO:0005739">
    <property type="term" value="C:mitochondrion"/>
    <property type="evidence" value="ECO:0007669"/>
    <property type="project" value="TreeGrafter"/>
</dbReference>
<evidence type="ECO:0000256" key="1">
    <source>
        <dbReference type="ARBA" id="ARBA00008987"/>
    </source>
</evidence>
<dbReference type="Gene3D" id="3.40.30.10">
    <property type="entry name" value="Glutaredoxin"/>
    <property type="match status" value="1"/>
</dbReference>
<reference evidence="3" key="1">
    <citation type="submission" date="2020-11" db="EMBL/GenBank/DDBJ databases">
        <authorList>
            <person name="Tran Van P."/>
        </authorList>
    </citation>
    <scope>NUCLEOTIDE SEQUENCE</scope>
</reference>
<dbReference type="InterPro" id="IPR017937">
    <property type="entry name" value="Thioredoxin_CS"/>
</dbReference>
<comment type="similarity">
    <text evidence="1">Belongs to the thioredoxin family.</text>
</comment>
<dbReference type="InterPro" id="IPR036249">
    <property type="entry name" value="Thioredoxin-like_sf"/>
</dbReference>
<feature type="domain" description="Thioredoxin" evidence="2">
    <location>
        <begin position="27"/>
        <end position="153"/>
    </location>
</feature>
<sequence length="162" mass="18209">MKSVSVCQKLVPVMSLTTAAIRRLTTILHVQTSRHFTRTLAAGQSLCKFVDFKTEDDFVDSVMYSLEPVIVNFHADWCEPCHVLTPRLRSLVGSKSKLKLCVVNIGEFPELVREFEIQAVPAVIAVKKGRIVDQFVGLVDEEKIREFLSRLEETDDPAESSS</sequence>
<dbReference type="CDD" id="cd02947">
    <property type="entry name" value="TRX_family"/>
    <property type="match status" value="1"/>
</dbReference>
<dbReference type="Pfam" id="PF00085">
    <property type="entry name" value="Thioredoxin"/>
    <property type="match status" value="1"/>
</dbReference>
<dbReference type="OrthoDB" id="19690at2759"/>
<dbReference type="Proteomes" id="UP000678499">
    <property type="component" value="Unassembled WGS sequence"/>
</dbReference>